<feature type="domain" description="HAMP" evidence="8">
    <location>
        <begin position="73"/>
        <end position="125"/>
    </location>
</feature>
<keyword evidence="2 6" id="KW-1133">Transmembrane helix</keyword>
<evidence type="ECO:0000313" key="10">
    <source>
        <dbReference type="Proteomes" id="UP000777774"/>
    </source>
</evidence>
<name>A0ABX1K298_9CELL</name>
<organism evidence="9 10">
    <name type="scientific">Cellulomonas septica</name>
    <dbReference type="NCBI Taxonomy" id="285080"/>
    <lineage>
        <taxon>Bacteria</taxon>
        <taxon>Bacillati</taxon>
        <taxon>Actinomycetota</taxon>
        <taxon>Actinomycetes</taxon>
        <taxon>Micrococcales</taxon>
        <taxon>Cellulomonadaceae</taxon>
        <taxon>Cellulomonas</taxon>
    </lineage>
</organism>
<protein>
    <submittedName>
        <fullName evidence="9">Methyl-accepting chemotaxis protein</fullName>
    </submittedName>
</protein>
<accession>A0ABX1K298</accession>
<keyword evidence="6" id="KW-0472">Membrane</keyword>
<feature type="domain" description="Methyl-accepting transducer" evidence="7">
    <location>
        <begin position="137"/>
        <end position="359"/>
    </location>
</feature>
<reference evidence="9 10" key="1">
    <citation type="submission" date="2020-04" db="EMBL/GenBank/DDBJ databases">
        <title>MicrobeNet Type strains.</title>
        <authorList>
            <person name="Nicholson A.C."/>
        </authorList>
    </citation>
    <scope>NUCLEOTIDE SEQUENCE [LARGE SCALE GENOMIC DNA]</scope>
    <source>
        <strain evidence="9 10">ATCC BAA-787</strain>
    </source>
</reference>
<evidence type="ECO:0000256" key="3">
    <source>
        <dbReference type="ARBA" id="ARBA00023224"/>
    </source>
</evidence>
<dbReference type="InterPro" id="IPR003660">
    <property type="entry name" value="HAMP_dom"/>
</dbReference>
<dbReference type="Gene3D" id="1.10.287.950">
    <property type="entry name" value="Methyl-accepting chemotaxis protein"/>
    <property type="match status" value="1"/>
</dbReference>
<dbReference type="PANTHER" id="PTHR32089">
    <property type="entry name" value="METHYL-ACCEPTING CHEMOTAXIS PROTEIN MCPB"/>
    <property type="match status" value="1"/>
</dbReference>
<dbReference type="InterPro" id="IPR004089">
    <property type="entry name" value="MCPsignal_dom"/>
</dbReference>
<dbReference type="Pfam" id="PF00015">
    <property type="entry name" value="MCPsignal"/>
    <property type="match status" value="1"/>
</dbReference>
<evidence type="ECO:0000259" key="8">
    <source>
        <dbReference type="PROSITE" id="PS50885"/>
    </source>
</evidence>
<evidence type="ECO:0000256" key="6">
    <source>
        <dbReference type="SAM" id="Phobius"/>
    </source>
</evidence>
<comment type="caution">
    <text evidence="9">The sequence shown here is derived from an EMBL/GenBank/DDBJ whole genome shotgun (WGS) entry which is preliminary data.</text>
</comment>
<dbReference type="SMART" id="SM00283">
    <property type="entry name" value="MA"/>
    <property type="match status" value="1"/>
</dbReference>
<evidence type="ECO:0000256" key="2">
    <source>
        <dbReference type="ARBA" id="ARBA00022989"/>
    </source>
</evidence>
<evidence type="ECO:0000259" key="7">
    <source>
        <dbReference type="PROSITE" id="PS50111"/>
    </source>
</evidence>
<gene>
    <name evidence="9" type="ORF">HGA02_14515</name>
</gene>
<sequence>MSIRAKVLTLALVMLTMVLAVLVVAWVDGTEVVALAGGDPAVAEHVGATRRTLLGLAAAATVLAGGLTTWGAHAIDRELRRVFRVSAALEAGDLTQRTRLDNRDQIGRAGRALDAGLDALQGSLRAVADEVVVLHDATQQLDDGNRTLSATAERASSDAGAAATAAEQVAQTVRSVAAGADQMGASIRQIASNAGEALNVATEATTAVDDAVRTVGRLGDSSEQIGAVVRLITSIAEQTNLLALNATIEAARAGDAGKGFVVVANEVKELAGETARATDEIARRIAAIQVDTTAAVDAIGRITQVIAAINEYQSTIAAAVEEQSATTAAMSRGVGEAATGIGEIATSVSSVASGAGRTSDALARESVTVGSIAEVSERLASSTAAFRV</sequence>
<dbReference type="Proteomes" id="UP000777774">
    <property type="component" value="Unassembled WGS sequence"/>
</dbReference>
<dbReference type="PANTHER" id="PTHR32089:SF112">
    <property type="entry name" value="LYSOZYME-LIKE PROTEIN-RELATED"/>
    <property type="match status" value="1"/>
</dbReference>
<evidence type="ECO:0000256" key="1">
    <source>
        <dbReference type="ARBA" id="ARBA00022692"/>
    </source>
</evidence>
<keyword evidence="10" id="KW-1185">Reference proteome</keyword>
<keyword evidence="1 6" id="KW-0812">Transmembrane</keyword>
<evidence type="ECO:0000313" key="9">
    <source>
        <dbReference type="EMBL" id="NKY40693.1"/>
    </source>
</evidence>
<proteinExistence type="inferred from homology"/>
<dbReference type="EMBL" id="JAAXOY010000433">
    <property type="protein sequence ID" value="NKY40693.1"/>
    <property type="molecule type" value="Genomic_DNA"/>
</dbReference>
<dbReference type="PROSITE" id="PS50111">
    <property type="entry name" value="CHEMOTAXIS_TRANSDUC_2"/>
    <property type="match status" value="1"/>
</dbReference>
<dbReference type="SUPFAM" id="SSF58104">
    <property type="entry name" value="Methyl-accepting chemotaxis protein (MCP) signaling domain"/>
    <property type="match status" value="1"/>
</dbReference>
<evidence type="ECO:0000256" key="5">
    <source>
        <dbReference type="PROSITE-ProRule" id="PRU00284"/>
    </source>
</evidence>
<comment type="similarity">
    <text evidence="4">Belongs to the methyl-accepting chemotaxis (MCP) protein family.</text>
</comment>
<evidence type="ECO:0000256" key="4">
    <source>
        <dbReference type="ARBA" id="ARBA00029447"/>
    </source>
</evidence>
<dbReference type="PROSITE" id="PS50885">
    <property type="entry name" value="HAMP"/>
    <property type="match status" value="1"/>
</dbReference>
<feature type="transmembrane region" description="Helical" evidence="6">
    <location>
        <begin position="53"/>
        <end position="75"/>
    </location>
</feature>
<keyword evidence="3 5" id="KW-0807">Transducer</keyword>